<evidence type="ECO:0000313" key="2">
    <source>
        <dbReference type="EMBL" id="KAK6950698.1"/>
    </source>
</evidence>
<keyword evidence="3" id="KW-1185">Reference proteome</keyword>
<proteinExistence type="predicted"/>
<accession>A0AAX6MDC7</accession>
<organism evidence="2 3">
    <name type="scientific">Daldinia eschscholtzii</name>
    <dbReference type="NCBI Taxonomy" id="292717"/>
    <lineage>
        <taxon>Eukaryota</taxon>
        <taxon>Fungi</taxon>
        <taxon>Dikarya</taxon>
        <taxon>Ascomycota</taxon>
        <taxon>Pezizomycotina</taxon>
        <taxon>Sordariomycetes</taxon>
        <taxon>Xylariomycetidae</taxon>
        <taxon>Xylariales</taxon>
        <taxon>Hypoxylaceae</taxon>
        <taxon>Daldinia</taxon>
    </lineage>
</organism>
<gene>
    <name evidence="2" type="ORF">Daesc_007223</name>
</gene>
<dbReference type="Proteomes" id="UP001369815">
    <property type="component" value="Unassembled WGS sequence"/>
</dbReference>
<dbReference type="AlphaFoldDB" id="A0AAX6MDC7"/>
<reference evidence="2 3" key="1">
    <citation type="journal article" date="2024" name="Front Chem Biol">
        <title>Unveiling the potential of Daldinia eschscholtzii MFLUCC 19-0629 through bioactivity and bioinformatics studies for enhanced sustainable agriculture production.</title>
        <authorList>
            <person name="Brooks S."/>
            <person name="Weaver J.A."/>
            <person name="Klomchit A."/>
            <person name="Alharthi S.A."/>
            <person name="Onlamun T."/>
            <person name="Nurani R."/>
            <person name="Vong T.K."/>
            <person name="Alberti F."/>
            <person name="Greco C."/>
        </authorList>
    </citation>
    <scope>NUCLEOTIDE SEQUENCE [LARGE SCALE GENOMIC DNA]</scope>
    <source>
        <strain evidence="2">MFLUCC 19-0629</strain>
    </source>
</reference>
<feature type="region of interest" description="Disordered" evidence="1">
    <location>
        <begin position="149"/>
        <end position="222"/>
    </location>
</feature>
<name>A0AAX6MDC7_9PEZI</name>
<evidence type="ECO:0000256" key="1">
    <source>
        <dbReference type="SAM" id="MobiDB-lite"/>
    </source>
</evidence>
<comment type="caution">
    <text evidence="2">The sequence shown here is derived from an EMBL/GenBank/DDBJ whole genome shotgun (WGS) entry which is preliminary data.</text>
</comment>
<evidence type="ECO:0000313" key="3">
    <source>
        <dbReference type="Proteomes" id="UP001369815"/>
    </source>
</evidence>
<dbReference type="EMBL" id="JBANMG010000007">
    <property type="protein sequence ID" value="KAK6950698.1"/>
    <property type="molecule type" value="Genomic_DNA"/>
</dbReference>
<feature type="compositionally biased region" description="Polar residues" evidence="1">
    <location>
        <begin position="187"/>
        <end position="221"/>
    </location>
</feature>
<protein>
    <submittedName>
        <fullName evidence="2">Uncharacterized protein</fullName>
    </submittedName>
</protein>
<sequence length="298" mass="34150">MAPVFPNYPYSGQFNRDSVRTPDSLVWGTTRARELVSGVRFSWDNTQNKTFVEFLRTFGRNYRNSDIEKLLYYLDLDGYENIHNEHGESVYRLIMEKVMRKLKSTTDKMVQDGSIESNKISNPMKYRGNMFDPRHNPFYASDYSDVKPGIPVSHNPKSKSTTRPTPPGDLFLRMRRPGVPQDLKTPSVRSPSLSPKTTRVKSPQDSQARQDSPSGTQSENLRNGAEFAFYNAHRTLKNLIGALTDVRDKLNKAEPLFSDLPLSKEAKKWSEGLFGRMWEAHENMRVDASELQEYVAAE</sequence>